<proteinExistence type="inferred from homology"/>
<dbReference type="PANTHER" id="PTHR11705">
    <property type="entry name" value="PROTEASE FAMILY M14 CARBOXYPEPTIDASE A,B"/>
    <property type="match status" value="1"/>
</dbReference>
<organism evidence="13 14">
    <name type="scientific">Sarcophilus harrisii</name>
    <name type="common">Tasmanian devil</name>
    <name type="synonym">Sarcophilus laniarius</name>
    <dbReference type="NCBI Taxonomy" id="9305"/>
    <lineage>
        <taxon>Eukaryota</taxon>
        <taxon>Metazoa</taxon>
        <taxon>Chordata</taxon>
        <taxon>Craniata</taxon>
        <taxon>Vertebrata</taxon>
        <taxon>Euteleostomi</taxon>
        <taxon>Mammalia</taxon>
        <taxon>Metatheria</taxon>
        <taxon>Dasyuromorphia</taxon>
        <taxon>Dasyuridae</taxon>
        <taxon>Sarcophilus</taxon>
    </lineage>
</organism>
<dbReference type="GO" id="GO:0006508">
    <property type="term" value="P:proteolysis"/>
    <property type="evidence" value="ECO:0007669"/>
    <property type="project" value="UniProtKB-KW"/>
</dbReference>
<keyword evidence="4" id="KW-0645">Protease</keyword>
<dbReference type="SMART" id="SM00631">
    <property type="entry name" value="Zn_pept"/>
    <property type="match status" value="1"/>
</dbReference>
<dbReference type="GO" id="GO:0008270">
    <property type="term" value="F:zinc ion binding"/>
    <property type="evidence" value="ECO:0007669"/>
    <property type="project" value="InterPro"/>
</dbReference>
<feature type="domain" description="Peptidase M14" evidence="12">
    <location>
        <begin position="116"/>
        <end position="406"/>
    </location>
</feature>
<dbReference type="Pfam" id="PF02244">
    <property type="entry name" value="Propep_M14"/>
    <property type="match status" value="1"/>
</dbReference>
<keyword evidence="6" id="KW-0732">Signal</keyword>
<keyword evidence="3" id="KW-0121">Carboxypeptidase</keyword>
<dbReference type="GO" id="GO:0005615">
    <property type="term" value="C:extracellular space"/>
    <property type="evidence" value="ECO:0007669"/>
    <property type="project" value="TreeGrafter"/>
</dbReference>
<evidence type="ECO:0000256" key="4">
    <source>
        <dbReference type="ARBA" id="ARBA00022670"/>
    </source>
</evidence>
<dbReference type="SUPFAM" id="SSF54897">
    <property type="entry name" value="Protease propeptides/inhibitors"/>
    <property type="match status" value="1"/>
</dbReference>
<name>G3VNJ2_SARHA</name>
<dbReference type="Ensembl" id="ENSSHAT00000004795.2">
    <property type="protein sequence ID" value="ENSSHAP00000004747.2"/>
    <property type="gene ID" value="ENSSHAG00000004168.2"/>
</dbReference>
<feature type="active site" description="Proton donor/acceptor" evidence="11">
    <location>
        <position position="372"/>
    </location>
</feature>
<dbReference type="eggNOG" id="KOG2650">
    <property type="taxonomic scope" value="Eukaryota"/>
</dbReference>
<sequence>MNLCLSVYFDFRHQVFQIKVRDGNQIEKLKELSNILKLVSFALFPHFGTCQFPPEHPVNVVVPPASLELVKSFLESHGLEYSVSIKDLQALFDKQIKEMKFNRRKAKRDTNFNYGDYHSLTELYREMANIASEYPRVAKRLKIGNSFEKRPLYVLKFSTGKNKRPAIWLNHGIHAREWITQATGIWIARKIASDFSKNKPTITSILNKMDIFLMPVANPDGYVYSRTKNRSWRKNRSHKRFKKCVGVDLNRNWDVAFSKGTTSDDPCSEKYHGPNPHSEVEVQSVANFILNHGNFKSFIDIHSFSQLLMYPYGYINSMCPDCDELVSAPSPISDTQEILKPSVTIDLPIYIVSGNTIDWAYKNGIKYAFTFELRDNGTYGFELPADQIIPTALEIWLALEVIMVHVKDHLY</sequence>
<evidence type="ECO:0000259" key="12">
    <source>
        <dbReference type="PROSITE" id="PS52035"/>
    </source>
</evidence>
<dbReference type="HOGENOM" id="CLU_019326_0_0_1"/>
<dbReference type="AlphaFoldDB" id="G3VNJ2"/>
<reference evidence="13 14" key="1">
    <citation type="journal article" date="2011" name="Proc. Natl. Acad. Sci. U.S.A.">
        <title>Genetic diversity and population structure of the endangered marsupial Sarcophilus harrisii (Tasmanian devil).</title>
        <authorList>
            <person name="Miller W."/>
            <person name="Hayes V.M."/>
            <person name="Ratan A."/>
            <person name="Petersen D.C."/>
            <person name="Wittekindt N.E."/>
            <person name="Miller J."/>
            <person name="Walenz B."/>
            <person name="Knight J."/>
            <person name="Qi J."/>
            <person name="Zhao F."/>
            <person name="Wang Q."/>
            <person name="Bedoya-Reina O.C."/>
            <person name="Katiyar N."/>
            <person name="Tomsho L.P."/>
            <person name="Kasson L.M."/>
            <person name="Hardie R.A."/>
            <person name="Woodbridge P."/>
            <person name="Tindall E.A."/>
            <person name="Bertelsen M.F."/>
            <person name="Dixon D."/>
            <person name="Pyecroft S."/>
            <person name="Helgen K.M."/>
            <person name="Lesk A.M."/>
            <person name="Pringle T.H."/>
            <person name="Patterson N."/>
            <person name="Zhang Y."/>
            <person name="Kreiss A."/>
            <person name="Woods G.M."/>
            <person name="Jones M.E."/>
            <person name="Schuster S.C."/>
        </authorList>
    </citation>
    <scope>NUCLEOTIDE SEQUENCE [LARGE SCALE GENOMIC DNA]</scope>
</reference>
<dbReference type="Proteomes" id="UP000007648">
    <property type="component" value="Unassembled WGS sequence"/>
</dbReference>
<evidence type="ECO:0000256" key="3">
    <source>
        <dbReference type="ARBA" id="ARBA00022645"/>
    </source>
</evidence>
<dbReference type="InterPro" id="IPR003146">
    <property type="entry name" value="M14A_act_pep"/>
</dbReference>
<keyword evidence="7" id="KW-0378">Hydrolase</keyword>
<dbReference type="FunFam" id="3.40.630.10:FF:000001">
    <property type="entry name" value="Carboxypeptidase B"/>
    <property type="match status" value="1"/>
</dbReference>
<evidence type="ECO:0000256" key="11">
    <source>
        <dbReference type="PROSITE-ProRule" id="PRU01379"/>
    </source>
</evidence>
<dbReference type="Gene3D" id="3.40.630.10">
    <property type="entry name" value="Zn peptidases"/>
    <property type="match status" value="1"/>
</dbReference>
<dbReference type="InterPro" id="IPR036990">
    <property type="entry name" value="M14A-like_propep"/>
</dbReference>
<comment type="cofactor">
    <cofactor evidence="1">
        <name>Zn(2+)</name>
        <dbReference type="ChEBI" id="CHEBI:29105"/>
    </cofactor>
</comment>
<accession>G3VNJ2</accession>
<keyword evidence="14" id="KW-1185">Reference proteome</keyword>
<dbReference type="GO" id="GO:0004181">
    <property type="term" value="F:metallocarboxypeptidase activity"/>
    <property type="evidence" value="ECO:0007669"/>
    <property type="project" value="InterPro"/>
</dbReference>
<evidence type="ECO:0000256" key="10">
    <source>
        <dbReference type="ARBA" id="ARBA00023157"/>
    </source>
</evidence>
<keyword evidence="5" id="KW-0479">Metal-binding</keyword>
<dbReference type="InterPro" id="IPR057246">
    <property type="entry name" value="CARBOXYPEPT_ZN_1"/>
</dbReference>
<dbReference type="PROSITE" id="PS00132">
    <property type="entry name" value="CARBOXYPEPT_ZN_1"/>
    <property type="match status" value="1"/>
</dbReference>
<dbReference type="PROSITE" id="PS00133">
    <property type="entry name" value="CARBOXYPEPT_ZN_2"/>
    <property type="match status" value="1"/>
</dbReference>
<evidence type="ECO:0000256" key="6">
    <source>
        <dbReference type="ARBA" id="ARBA00022729"/>
    </source>
</evidence>
<protein>
    <recommendedName>
        <fullName evidence="12">Peptidase M14 domain-containing protein</fullName>
    </recommendedName>
</protein>
<keyword evidence="9" id="KW-0482">Metalloprotease</keyword>
<dbReference type="InterPro" id="IPR000834">
    <property type="entry name" value="Peptidase_M14"/>
</dbReference>
<dbReference type="PANTHER" id="PTHR11705:SF136">
    <property type="entry name" value="CARBOXYPEPTIDASE A4"/>
    <property type="match status" value="1"/>
</dbReference>
<reference evidence="13" key="2">
    <citation type="submission" date="2025-08" db="UniProtKB">
        <authorList>
            <consortium name="Ensembl"/>
        </authorList>
    </citation>
    <scope>IDENTIFICATION</scope>
</reference>
<dbReference type="PROSITE" id="PS52035">
    <property type="entry name" value="PEPTIDASE_M14"/>
    <property type="match status" value="1"/>
</dbReference>
<dbReference type="FunCoup" id="G3VNJ2">
    <property type="interactions" value="186"/>
</dbReference>
<gene>
    <name evidence="13" type="primary">LOC116419382</name>
</gene>
<evidence type="ECO:0000313" key="14">
    <source>
        <dbReference type="Proteomes" id="UP000007648"/>
    </source>
</evidence>
<dbReference type="Gene3D" id="3.30.70.340">
    <property type="entry name" value="Metallocarboxypeptidase-like"/>
    <property type="match status" value="1"/>
</dbReference>
<dbReference type="Pfam" id="PF00246">
    <property type="entry name" value="Peptidase_M14"/>
    <property type="match status" value="1"/>
</dbReference>
<dbReference type="STRING" id="9305.ENSSHAP00000004747"/>
<evidence type="ECO:0000256" key="9">
    <source>
        <dbReference type="ARBA" id="ARBA00023049"/>
    </source>
</evidence>
<evidence type="ECO:0000256" key="5">
    <source>
        <dbReference type="ARBA" id="ARBA00022723"/>
    </source>
</evidence>
<evidence type="ECO:0000256" key="8">
    <source>
        <dbReference type="ARBA" id="ARBA00022833"/>
    </source>
</evidence>
<dbReference type="PRINTS" id="PR00765">
    <property type="entry name" value="CRBOXYPTASEA"/>
</dbReference>
<evidence type="ECO:0000256" key="2">
    <source>
        <dbReference type="ARBA" id="ARBA00005988"/>
    </source>
</evidence>
<keyword evidence="10" id="KW-1015">Disulfide bond</keyword>
<reference evidence="13" key="3">
    <citation type="submission" date="2025-09" db="UniProtKB">
        <authorList>
            <consortium name="Ensembl"/>
        </authorList>
    </citation>
    <scope>IDENTIFICATION</scope>
</reference>
<dbReference type="SUPFAM" id="SSF53187">
    <property type="entry name" value="Zn-dependent exopeptidases"/>
    <property type="match status" value="1"/>
</dbReference>
<dbReference type="InterPro" id="IPR057247">
    <property type="entry name" value="CARBOXYPEPT_ZN_2"/>
</dbReference>
<evidence type="ECO:0000313" key="13">
    <source>
        <dbReference type="Ensembl" id="ENSSHAP00000004747.2"/>
    </source>
</evidence>
<evidence type="ECO:0000256" key="7">
    <source>
        <dbReference type="ARBA" id="ARBA00022801"/>
    </source>
</evidence>
<keyword evidence="8" id="KW-0862">Zinc</keyword>
<comment type="similarity">
    <text evidence="2 11">Belongs to the peptidase M14 family.</text>
</comment>
<evidence type="ECO:0000256" key="1">
    <source>
        <dbReference type="ARBA" id="ARBA00001947"/>
    </source>
</evidence>
<dbReference type="FunFam" id="3.30.70.340:FF:000001">
    <property type="entry name" value="Carboxypeptidase A5"/>
    <property type="match status" value="1"/>
</dbReference>
<dbReference type="InParanoid" id="G3VNJ2"/>
<dbReference type="GeneTree" id="ENSGT00940000161774"/>